<reference evidence="2" key="1">
    <citation type="submission" date="2018-12" db="EMBL/GenBank/DDBJ databases">
        <title>Genome sequence of Microcystis aeruginosa NIES-4285.</title>
        <authorList>
            <person name="Tanabe Y."/>
        </authorList>
    </citation>
    <scope>NUCLEOTIDE SEQUENCE [LARGE SCALE GENOMIC DNA]</scope>
    <source>
        <strain evidence="2">NIES-4285</strain>
    </source>
</reference>
<organism evidence="1 2">
    <name type="scientific">Microcystis aeruginosa NIES-4285</name>
    <dbReference type="NCBI Taxonomy" id="2497681"/>
    <lineage>
        <taxon>Bacteria</taxon>
        <taxon>Bacillati</taxon>
        <taxon>Cyanobacteriota</taxon>
        <taxon>Cyanophyceae</taxon>
        <taxon>Oscillatoriophycideae</taxon>
        <taxon>Chroococcales</taxon>
        <taxon>Microcystaceae</taxon>
        <taxon>Microcystis</taxon>
    </lineage>
</organism>
<protein>
    <submittedName>
        <fullName evidence="1">Uncharacterized protein</fullName>
    </submittedName>
</protein>
<dbReference type="AlphaFoldDB" id="A0A402DF80"/>
<proteinExistence type="predicted"/>
<evidence type="ECO:0000313" key="2">
    <source>
        <dbReference type="Proteomes" id="UP000289660"/>
    </source>
</evidence>
<dbReference type="Proteomes" id="UP000289660">
    <property type="component" value="Unassembled WGS sequence"/>
</dbReference>
<sequence>MSRKGVKTRIKVLRGSGAIDNKGARYLIPREIKADIKIILIIKPLIDECLGDTSTILSLKRLKIAQNLAIIPLNPQIPRGSFGGQPNSAGKGYYGQLENIKFL</sequence>
<dbReference type="EMBL" id="BIFY01000049">
    <property type="protein sequence ID" value="GCE60872.1"/>
    <property type="molecule type" value="Genomic_DNA"/>
</dbReference>
<comment type="caution">
    <text evidence="1">The sequence shown here is derived from an EMBL/GenBank/DDBJ whole genome shotgun (WGS) entry which is preliminary data.</text>
</comment>
<accession>A0A402DF80</accession>
<gene>
    <name evidence="1" type="ORF">MiAbB_02797</name>
</gene>
<evidence type="ECO:0000313" key="1">
    <source>
        <dbReference type="EMBL" id="GCE60872.1"/>
    </source>
</evidence>
<name>A0A402DF80_MICAE</name>